<proteinExistence type="predicted"/>
<keyword evidence="2" id="KW-1185">Reference proteome</keyword>
<reference evidence="1" key="2">
    <citation type="journal article" date="2022" name="Syst. Appl. Microbiol.">
        <title>Physiological and genomic characterisation of Luteimonas fraxinea sp. nov., a bacterial species associated with trees tolerant to ash dieback.</title>
        <authorList>
            <person name="Ulrich K."/>
            <person name="Becker R."/>
            <person name="Behrendt U."/>
            <person name="Kube M."/>
            <person name="Schneck V."/>
            <person name="Ulrich A."/>
        </authorList>
    </citation>
    <scope>NUCLEOTIDE SEQUENCE</scope>
    <source>
        <strain evidence="1">A1P009</strain>
    </source>
</reference>
<protein>
    <submittedName>
        <fullName evidence="1">Phage regulatory CII family protein</fullName>
    </submittedName>
</protein>
<evidence type="ECO:0000313" key="2">
    <source>
        <dbReference type="Proteomes" id="UP001430360"/>
    </source>
</evidence>
<reference evidence="1" key="1">
    <citation type="submission" date="2021-12" db="EMBL/GenBank/DDBJ databases">
        <authorList>
            <person name="Ulrich A."/>
        </authorList>
    </citation>
    <scope>NUCLEOTIDE SEQUENCE</scope>
    <source>
        <strain evidence="1">A1P009</strain>
    </source>
</reference>
<comment type="caution">
    <text evidence="1">The sequence shown here is derived from an EMBL/GenBank/DDBJ whole genome shotgun (WGS) entry which is preliminary data.</text>
</comment>
<evidence type="ECO:0000313" key="1">
    <source>
        <dbReference type="EMBL" id="MCD9097065.1"/>
    </source>
</evidence>
<accession>A0ABS8UC26</accession>
<dbReference type="RefSeq" id="WP_232136007.1">
    <property type="nucleotide sequence ID" value="NZ_JAJQKU010000002.1"/>
</dbReference>
<sequence length="155" mass="16499">MNITDAAYATVHDYPGGSEALAGRMGMSAAVLRNKVNPNNTTHHLSLAEAQRLVGLTGDKRILHALAMESGDLLIEGAMDEGPSSDMAILEAMAALMSRSGELGGAIHHAFSDGALTEDEMLRIEGVAYAVRKKVVRLMRRLRGMVEPGKRTDGA</sequence>
<dbReference type="EMBL" id="JAJQKU010000002">
    <property type="protein sequence ID" value="MCD9097065.1"/>
    <property type="molecule type" value="Genomic_DNA"/>
</dbReference>
<dbReference type="InterPro" id="IPR009679">
    <property type="entry name" value="Phage_186_CII-like"/>
</dbReference>
<organism evidence="1 2">
    <name type="scientific">Luteimonas fraxinea</name>
    <dbReference type="NCBI Taxonomy" id="2901869"/>
    <lineage>
        <taxon>Bacteria</taxon>
        <taxon>Pseudomonadati</taxon>
        <taxon>Pseudomonadota</taxon>
        <taxon>Gammaproteobacteria</taxon>
        <taxon>Lysobacterales</taxon>
        <taxon>Lysobacteraceae</taxon>
        <taxon>Luteimonas</taxon>
    </lineage>
</organism>
<dbReference type="Proteomes" id="UP001430360">
    <property type="component" value="Unassembled WGS sequence"/>
</dbReference>
<gene>
    <name evidence="1" type="ORF">LTT95_08950</name>
</gene>
<name>A0ABS8UC26_9GAMM</name>
<dbReference type="Pfam" id="PF06892">
    <property type="entry name" value="Phage_CP76"/>
    <property type="match status" value="1"/>
</dbReference>